<name>A0A815YGK0_9BILA</name>
<reference evidence="2" key="1">
    <citation type="submission" date="2021-02" db="EMBL/GenBank/DDBJ databases">
        <authorList>
            <person name="Nowell W R."/>
        </authorList>
    </citation>
    <scope>NUCLEOTIDE SEQUENCE</scope>
</reference>
<comment type="caution">
    <text evidence="2">The sequence shown here is derived from an EMBL/GenBank/DDBJ whole genome shotgun (WGS) entry which is preliminary data.</text>
</comment>
<evidence type="ECO:0008006" key="6">
    <source>
        <dbReference type="Google" id="ProtNLM"/>
    </source>
</evidence>
<keyword evidence="5" id="KW-1185">Reference proteome</keyword>
<dbReference type="EMBL" id="CAJNOQ010029911">
    <property type="protein sequence ID" value="CAF1571386.1"/>
    <property type="molecule type" value="Genomic_DNA"/>
</dbReference>
<dbReference type="Proteomes" id="UP000663829">
    <property type="component" value="Unassembled WGS sequence"/>
</dbReference>
<dbReference type="SUPFAM" id="SSF56399">
    <property type="entry name" value="ADP-ribosylation"/>
    <property type="match status" value="1"/>
</dbReference>
<dbReference type="Proteomes" id="UP000682733">
    <property type="component" value="Unassembled WGS sequence"/>
</dbReference>
<proteinExistence type="predicted"/>
<dbReference type="AlphaFoldDB" id="A0A815YGK0"/>
<dbReference type="EMBL" id="CAJOBA010054189">
    <property type="protein sequence ID" value="CAF4272535.1"/>
    <property type="molecule type" value="Genomic_DNA"/>
</dbReference>
<sequence>MSNLRFFDETNEDQNNQDLLPITGYESMPLVTLEKAVEPIEMFLYDLKDKVQRAKQNCRHLESSCLTQDEAAAIYIYTMEWAPVECCLYHLLNQTLRHRNRHELIPWFSYLKLLLTALFKLPSIKKTVWRGVKLNLQYPDSMKFAWWSFISCTESLTILESEAFLGKGH</sequence>
<gene>
    <name evidence="2" type="ORF">GPM918_LOCUS40422</name>
    <name evidence="1" type="ORF">OVA965_LOCUS36120</name>
    <name evidence="4" type="ORF">SRO942_LOCUS41365</name>
    <name evidence="3" type="ORF">TMI583_LOCUS37114</name>
</gene>
<dbReference type="OrthoDB" id="10489876at2759"/>
<dbReference type="EMBL" id="CAJOBC010095746">
    <property type="protein sequence ID" value="CAF4434878.1"/>
    <property type="molecule type" value="Genomic_DNA"/>
</dbReference>
<evidence type="ECO:0000313" key="2">
    <source>
        <dbReference type="EMBL" id="CAF1571386.1"/>
    </source>
</evidence>
<accession>A0A815YGK0</accession>
<dbReference type="Proteomes" id="UP000681722">
    <property type="component" value="Unassembled WGS sequence"/>
</dbReference>
<dbReference type="EMBL" id="CAJNOK010032265">
    <property type="protein sequence ID" value="CAF1482249.1"/>
    <property type="molecule type" value="Genomic_DNA"/>
</dbReference>
<evidence type="ECO:0000313" key="3">
    <source>
        <dbReference type="EMBL" id="CAF4272535.1"/>
    </source>
</evidence>
<evidence type="ECO:0000313" key="1">
    <source>
        <dbReference type="EMBL" id="CAF1482249.1"/>
    </source>
</evidence>
<dbReference type="Proteomes" id="UP000677228">
    <property type="component" value="Unassembled WGS sequence"/>
</dbReference>
<organism evidence="2 5">
    <name type="scientific">Didymodactylos carnosus</name>
    <dbReference type="NCBI Taxonomy" id="1234261"/>
    <lineage>
        <taxon>Eukaryota</taxon>
        <taxon>Metazoa</taxon>
        <taxon>Spiralia</taxon>
        <taxon>Gnathifera</taxon>
        <taxon>Rotifera</taxon>
        <taxon>Eurotatoria</taxon>
        <taxon>Bdelloidea</taxon>
        <taxon>Philodinida</taxon>
        <taxon>Philodinidae</taxon>
        <taxon>Didymodactylos</taxon>
    </lineage>
</organism>
<protein>
    <recommendedName>
        <fullName evidence="6">Mono(ADP-ribosyl)transferase</fullName>
    </recommendedName>
</protein>
<evidence type="ECO:0000313" key="5">
    <source>
        <dbReference type="Proteomes" id="UP000663829"/>
    </source>
</evidence>
<dbReference type="Gene3D" id="3.90.176.10">
    <property type="entry name" value="Toxin ADP-ribosyltransferase, Chain A, domain 1"/>
    <property type="match status" value="1"/>
</dbReference>
<evidence type="ECO:0000313" key="4">
    <source>
        <dbReference type="EMBL" id="CAF4434878.1"/>
    </source>
</evidence>